<dbReference type="SUPFAM" id="SSF54637">
    <property type="entry name" value="Thioesterase/thiol ester dehydrase-isomerase"/>
    <property type="match status" value="2"/>
</dbReference>
<dbReference type="InterPro" id="IPR052513">
    <property type="entry name" value="Thioester_dehydratase-like"/>
</dbReference>
<feature type="domain" description="FAS1-like dehydratase" evidence="4">
    <location>
        <begin position="38"/>
        <end position="177"/>
    </location>
</feature>
<comment type="caution">
    <text evidence="5">The sequence shown here is derived from an EMBL/GenBank/DDBJ whole genome shotgun (WGS) entry which is preliminary data.</text>
</comment>
<dbReference type="InterPro" id="IPR029069">
    <property type="entry name" value="HotDog_dom_sf"/>
</dbReference>
<accession>A0ABN2TDZ1</accession>
<dbReference type="Pfam" id="PF13452">
    <property type="entry name" value="FAS1_DH_region"/>
    <property type="match status" value="1"/>
</dbReference>
<evidence type="ECO:0000259" key="2">
    <source>
        <dbReference type="Pfam" id="PF01796"/>
    </source>
</evidence>
<dbReference type="CDD" id="cd03455">
    <property type="entry name" value="SAV4209"/>
    <property type="match status" value="1"/>
</dbReference>
<dbReference type="EMBL" id="BAAAPC010000016">
    <property type="protein sequence ID" value="GAA2006314.1"/>
    <property type="molecule type" value="Genomic_DNA"/>
</dbReference>
<dbReference type="InterPro" id="IPR002878">
    <property type="entry name" value="ChsH2_C"/>
</dbReference>
<dbReference type="Gene3D" id="3.10.129.10">
    <property type="entry name" value="Hotdog Thioesterase"/>
    <property type="match status" value="2"/>
</dbReference>
<name>A0ABN2TDZ1_9ACTN</name>
<dbReference type="Proteomes" id="UP001501585">
    <property type="component" value="Unassembled WGS sequence"/>
</dbReference>
<evidence type="ECO:0000256" key="1">
    <source>
        <dbReference type="SAM" id="MobiDB-lite"/>
    </source>
</evidence>
<feature type="compositionally biased region" description="Low complexity" evidence="1">
    <location>
        <begin position="201"/>
        <end position="213"/>
    </location>
</feature>
<dbReference type="InterPro" id="IPR039569">
    <property type="entry name" value="FAS1-like_DH_region"/>
</dbReference>
<feature type="region of interest" description="Disordered" evidence="1">
    <location>
        <begin position="193"/>
        <end position="227"/>
    </location>
</feature>
<dbReference type="InterPro" id="IPR012340">
    <property type="entry name" value="NA-bd_OB-fold"/>
</dbReference>
<evidence type="ECO:0000313" key="6">
    <source>
        <dbReference type="Proteomes" id="UP001501585"/>
    </source>
</evidence>
<evidence type="ECO:0000313" key="5">
    <source>
        <dbReference type="EMBL" id="GAA2006314.1"/>
    </source>
</evidence>
<organism evidence="5 6">
    <name type="scientific">Nocardiopsis rhodophaea</name>
    <dbReference type="NCBI Taxonomy" id="280238"/>
    <lineage>
        <taxon>Bacteria</taxon>
        <taxon>Bacillati</taxon>
        <taxon>Actinomycetota</taxon>
        <taxon>Actinomycetes</taxon>
        <taxon>Streptosporangiales</taxon>
        <taxon>Nocardiopsidaceae</taxon>
        <taxon>Nocardiopsis</taxon>
    </lineage>
</organism>
<dbReference type="RefSeq" id="WP_344164117.1">
    <property type="nucleotide sequence ID" value="NZ_BAAAPC010000016.1"/>
</dbReference>
<dbReference type="PANTHER" id="PTHR34075">
    <property type="entry name" value="BLR3430 PROTEIN"/>
    <property type="match status" value="1"/>
</dbReference>
<feature type="domain" description="ChsH2 rubredoxin-like zinc ribbon" evidence="3">
    <location>
        <begin position="243"/>
        <end position="277"/>
    </location>
</feature>
<evidence type="ECO:0008006" key="7">
    <source>
        <dbReference type="Google" id="ProtNLM"/>
    </source>
</evidence>
<gene>
    <name evidence="5" type="ORF">GCM10009799_37310</name>
</gene>
<evidence type="ECO:0000259" key="3">
    <source>
        <dbReference type="Pfam" id="PF12172"/>
    </source>
</evidence>
<dbReference type="Gene3D" id="6.10.30.10">
    <property type="match status" value="1"/>
</dbReference>
<keyword evidence="6" id="KW-1185">Reference proteome</keyword>
<reference evidence="6" key="1">
    <citation type="journal article" date="2019" name="Int. J. Syst. Evol. Microbiol.">
        <title>The Global Catalogue of Microorganisms (GCM) 10K type strain sequencing project: providing services to taxonomists for standard genome sequencing and annotation.</title>
        <authorList>
            <consortium name="The Broad Institute Genomics Platform"/>
            <consortium name="The Broad Institute Genome Sequencing Center for Infectious Disease"/>
            <person name="Wu L."/>
            <person name="Ma J."/>
        </authorList>
    </citation>
    <scope>NUCLEOTIDE SEQUENCE [LARGE SCALE GENOMIC DNA]</scope>
    <source>
        <strain evidence="6">JCM 15313</strain>
    </source>
</reference>
<feature type="domain" description="ChsH2 C-terminal OB-fold" evidence="2">
    <location>
        <begin position="281"/>
        <end position="343"/>
    </location>
</feature>
<dbReference type="SUPFAM" id="SSF50249">
    <property type="entry name" value="Nucleic acid-binding proteins"/>
    <property type="match status" value="1"/>
</dbReference>
<sequence>MTVDSTVDTVDDAFHARLLELAAAARERGEVDGGTAPDPVNTPMVRHWVRAMGDANPVYLDEQAACRAGHDGLVAPPAMLQVWTMRGYRDPAESNGPDDGAERPESAVDDLLACFAAGGYAGVVATNCEQSYDRYLRPGERLRLTTRFGDLTGPKRTALGTGYFLTWHTTWYSGDERVGRMLFRVLKFQPPKREAAKDRPATATRPAAPDSTDSTGSRVSASAAEPAGYPLRPARNVDTHFFWDGALVGELRIQRCADCGRLRHPPGPMCPSCHSTAREHVVAAGTGRVFSHVVHHHPTVPGRTSPYVVAVVELPEGVRMVGNILGIAPERVHAGMPVRVDFERVDEDLVLPQWRPLENSAGPEDPSASTLPTLELAMTRTSIIAQALATRDFQDIHHDPDRARAQGSPDIFMNILTTQGLVERCVTDWAGPAARVRSIAIRLGVPNHAGDTFSLAGAVTEREGARATVAIRGTNTIGTHVTGTVVVDMPDAGDPAVDDAGEES</sequence>
<dbReference type="PANTHER" id="PTHR34075:SF5">
    <property type="entry name" value="BLR3430 PROTEIN"/>
    <property type="match status" value="1"/>
</dbReference>
<proteinExistence type="predicted"/>
<dbReference type="Pfam" id="PF12172">
    <property type="entry name" value="zf-ChsH2"/>
    <property type="match status" value="1"/>
</dbReference>
<dbReference type="Pfam" id="PF01796">
    <property type="entry name" value="OB_ChsH2_C"/>
    <property type="match status" value="1"/>
</dbReference>
<evidence type="ECO:0000259" key="4">
    <source>
        <dbReference type="Pfam" id="PF13452"/>
    </source>
</evidence>
<protein>
    <recommendedName>
        <fullName evidence="7">Protein dehydratase</fullName>
    </recommendedName>
</protein>
<dbReference type="InterPro" id="IPR022002">
    <property type="entry name" value="ChsH2_Znr"/>
</dbReference>